<name>A0A5S5C584_9BACL</name>
<dbReference type="CDD" id="cd05269">
    <property type="entry name" value="TMR_SDR_a"/>
    <property type="match status" value="1"/>
</dbReference>
<dbReference type="RefSeq" id="WP_148929755.1">
    <property type="nucleotide sequence ID" value="NZ_VNHS01000005.1"/>
</dbReference>
<gene>
    <name evidence="2" type="ORF">BCM02_10538</name>
</gene>
<dbReference type="InterPro" id="IPR052718">
    <property type="entry name" value="NmrA-type_oxidoreductase"/>
</dbReference>
<dbReference type="PANTHER" id="PTHR47129:SF1">
    <property type="entry name" value="NMRA-LIKE DOMAIN-CONTAINING PROTEIN"/>
    <property type="match status" value="1"/>
</dbReference>
<evidence type="ECO:0000259" key="1">
    <source>
        <dbReference type="Pfam" id="PF13460"/>
    </source>
</evidence>
<keyword evidence="3" id="KW-1185">Reference proteome</keyword>
<accession>A0A5S5C584</accession>
<dbReference type="OrthoDB" id="339107at2"/>
<dbReference type="EMBL" id="VNHS01000005">
    <property type="protein sequence ID" value="TYP74494.1"/>
    <property type="molecule type" value="Genomic_DNA"/>
</dbReference>
<sequence length="289" mass="30631">MIIVTGANGQLGRLVVEQLLRHVPAEQIGASVRDVNKAAELMERGVRVRSGDYNDAASLAHAFEGASQVFLVSSNSSGESAVQQHRTAIEAAKKAGASRIVYTSQMGASPNSYFPPMVDHAATEALLEDSGMAYVSLRNGFYADSALMLLGDALRTGELAVPEDGPVAWTSHGDLAEAAAVALLDARIRGVTPVLTGSEAIDLEGIAAMAAGLLGRPVRRTVIADDEYRAGLIARGLPEERADMFAGLYRASRRGEFARTDSTLARLLGRPTAPFRDTLKRAIDCLPRG</sequence>
<dbReference type="Gene3D" id="3.40.50.720">
    <property type="entry name" value="NAD(P)-binding Rossmann-like Domain"/>
    <property type="match status" value="1"/>
</dbReference>
<dbReference type="SUPFAM" id="SSF51735">
    <property type="entry name" value="NAD(P)-binding Rossmann-fold domains"/>
    <property type="match status" value="1"/>
</dbReference>
<dbReference type="PANTHER" id="PTHR47129">
    <property type="entry name" value="QUINONE OXIDOREDUCTASE 2"/>
    <property type="match status" value="1"/>
</dbReference>
<dbReference type="AlphaFoldDB" id="A0A5S5C584"/>
<dbReference type="Pfam" id="PF13460">
    <property type="entry name" value="NAD_binding_10"/>
    <property type="match status" value="1"/>
</dbReference>
<protein>
    <submittedName>
        <fullName evidence="2">Uncharacterized protein YbjT (DUF2867 family)</fullName>
    </submittedName>
</protein>
<dbReference type="InterPro" id="IPR016040">
    <property type="entry name" value="NAD(P)-bd_dom"/>
</dbReference>
<evidence type="ECO:0000313" key="2">
    <source>
        <dbReference type="EMBL" id="TYP74494.1"/>
    </source>
</evidence>
<dbReference type="Proteomes" id="UP000323257">
    <property type="component" value="Unassembled WGS sequence"/>
</dbReference>
<proteinExistence type="predicted"/>
<reference evidence="2 3" key="1">
    <citation type="submission" date="2019-07" db="EMBL/GenBank/DDBJ databases">
        <title>Genomic Encyclopedia of Type Strains, Phase III (KMG-III): the genomes of soil and plant-associated and newly described type strains.</title>
        <authorList>
            <person name="Whitman W."/>
        </authorList>
    </citation>
    <scope>NUCLEOTIDE SEQUENCE [LARGE SCALE GENOMIC DNA]</scope>
    <source>
        <strain evidence="2 3">BL24</strain>
    </source>
</reference>
<organism evidence="2 3">
    <name type="scientific">Paenibacillus methanolicus</name>
    <dbReference type="NCBI Taxonomy" id="582686"/>
    <lineage>
        <taxon>Bacteria</taxon>
        <taxon>Bacillati</taxon>
        <taxon>Bacillota</taxon>
        <taxon>Bacilli</taxon>
        <taxon>Bacillales</taxon>
        <taxon>Paenibacillaceae</taxon>
        <taxon>Paenibacillus</taxon>
    </lineage>
</organism>
<dbReference type="Gene3D" id="3.90.25.10">
    <property type="entry name" value="UDP-galactose 4-epimerase, domain 1"/>
    <property type="match status" value="1"/>
</dbReference>
<dbReference type="InterPro" id="IPR036291">
    <property type="entry name" value="NAD(P)-bd_dom_sf"/>
</dbReference>
<comment type="caution">
    <text evidence="2">The sequence shown here is derived from an EMBL/GenBank/DDBJ whole genome shotgun (WGS) entry which is preliminary data.</text>
</comment>
<evidence type="ECO:0000313" key="3">
    <source>
        <dbReference type="Proteomes" id="UP000323257"/>
    </source>
</evidence>
<feature type="domain" description="NAD(P)-binding" evidence="1">
    <location>
        <begin position="6"/>
        <end position="145"/>
    </location>
</feature>